<dbReference type="AlphaFoldDB" id="W3VI49"/>
<dbReference type="Gene3D" id="2.30.30.30">
    <property type="match status" value="2"/>
</dbReference>
<proteinExistence type="inferred from homology"/>
<dbReference type="GO" id="GO:0003735">
    <property type="term" value="F:structural constituent of ribosome"/>
    <property type="evidence" value="ECO:0007669"/>
    <property type="project" value="InterPro"/>
</dbReference>
<dbReference type="Pfam" id="PF00467">
    <property type="entry name" value="KOW"/>
    <property type="match status" value="1"/>
</dbReference>
<dbReference type="PROSITE" id="PS01108">
    <property type="entry name" value="RIBOSOMAL_L24"/>
    <property type="match status" value="1"/>
</dbReference>
<dbReference type="PANTHER" id="PTHR11143">
    <property type="entry name" value="60S RIBOSOMAL PROTEIN L26 FAMILY MEMBER"/>
    <property type="match status" value="1"/>
</dbReference>
<keyword evidence="3" id="KW-0687">Ribonucleoprotein</keyword>
<evidence type="ECO:0000256" key="2">
    <source>
        <dbReference type="ARBA" id="ARBA00022980"/>
    </source>
</evidence>
<dbReference type="HOGENOM" id="CLU_093240_0_0_1"/>
<dbReference type="GO" id="GO:0003723">
    <property type="term" value="F:RNA binding"/>
    <property type="evidence" value="ECO:0007669"/>
    <property type="project" value="InterPro"/>
</dbReference>
<dbReference type="InterPro" id="IPR005756">
    <property type="entry name" value="Ribosomal_uL24_euk/arc"/>
</dbReference>
<dbReference type="CDD" id="cd06089">
    <property type="entry name" value="KOW_RPL26"/>
    <property type="match status" value="1"/>
</dbReference>
<dbReference type="GO" id="GO:0006412">
    <property type="term" value="P:translation"/>
    <property type="evidence" value="ECO:0007669"/>
    <property type="project" value="InterPro"/>
</dbReference>
<protein>
    <recommendedName>
        <fullName evidence="4">KOW domain-containing protein</fullName>
    </recommendedName>
</protein>
<name>W3VI49_MOEAP</name>
<evidence type="ECO:0000313" key="5">
    <source>
        <dbReference type="EMBL" id="ETS60482.1"/>
    </source>
</evidence>
<dbReference type="InterPro" id="IPR008991">
    <property type="entry name" value="Translation_prot_SH3-like_sf"/>
</dbReference>
<dbReference type="SMART" id="SM00739">
    <property type="entry name" value="KOW"/>
    <property type="match status" value="1"/>
</dbReference>
<evidence type="ECO:0000313" key="6">
    <source>
        <dbReference type="Proteomes" id="UP000019462"/>
    </source>
</evidence>
<dbReference type="OrthoDB" id="1688503at2759"/>
<dbReference type="InterPro" id="IPR005825">
    <property type="entry name" value="Ribosomal_uL24_CS"/>
</dbReference>
<organism evidence="5 6">
    <name type="scientific">Moesziomyces aphidis</name>
    <name type="common">Pseudozyma aphidis</name>
    <dbReference type="NCBI Taxonomy" id="84754"/>
    <lineage>
        <taxon>Eukaryota</taxon>
        <taxon>Fungi</taxon>
        <taxon>Dikarya</taxon>
        <taxon>Basidiomycota</taxon>
        <taxon>Ustilaginomycotina</taxon>
        <taxon>Ustilaginomycetes</taxon>
        <taxon>Ustilaginales</taxon>
        <taxon>Ustilaginaceae</taxon>
        <taxon>Moesziomyces</taxon>
    </lineage>
</organism>
<dbReference type="Pfam" id="PF16906">
    <property type="entry name" value="Ribosomal_L26"/>
    <property type="match status" value="2"/>
</dbReference>
<dbReference type="SUPFAM" id="SSF50104">
    <property type="entry name" value="Translation proteins SH3-like domain"/>
    <property type="match status" value="1"/>
</dbReference>
<evidence type="ECO:0000256" key="1">
    <source>
        <dbReference type="ARBA" id="ARBA00010618"/>
    </source>
</evidence>
<dbReference type="InterPro" id="IPR005824">
    <property type="entry name" value="KOW"/>
</dbReference>
<evidence type="ECO:0000256" key="3">
    <source>
        <dbReference type="ARBA" id="ARBA00023274"/>
    </source>
</evidence>
<keyword evidence="6" id="KW-1185">Reference proteome</keyword>
<comment type="caution">
    <text evidence="5">The sequence shown here is derived from an EMBL/GenBank/DDBJ whole genome shotgun (WGS) entry which is preliminary data.</text>
</comment>
<keyword evidence="2" id="KW-0689">Ribosomal protein</keyword>
<dbReference type="InterPro" id="IPR041988">
    <property type="entry name" value="Ribosomal_uL24_KOW"/>
</dbReference>
<feature type="domain" description="KOW" evidence="4">
    <location>
        <begin position="174"/>
        <end position="201"/>
    </location>
</feature>
<accession>W3VI49</accession>
<dbReference type="GO" id="GO:0015934">
    <property type="term" value="C:large ribosomal subunit"/>
    <property type="evidence" value="ECO:0007669"/>
    <property type="project" value="InterPro"/>
</dbReference>
<dbReference type="Proteomes" id="UP000019462">
    <property type="component" value="Unassembled WGS sequence"/>
</dbReference>
<reference evidence="5 6" key="1">
    <citation type="journal article" date="2014" name="Genome Announc.">
        <title>Genome sequence of the basidiomycetous fungus Pseudozyma aphidis DSM70725, an efficient producer of biosurfactant mannosylerythritol lipids.</title>
        <authorList>
            <person name="Lorenz S."/>
            <person name="Guenther M."/>
            <person name="Grumaz C."/>
            <person name="Rupp S."/>
            <person name="Zibek S."/>
            <person name="Sohn K."/>
        </authorList>
    </citation>
    <scope>NUCLEOTIDE SEQUENCE [LARGE SCALE GENOMIC DNA]</scope>
    <source>
        <strain evidence="6">ATCC 32657 / CBS 517.83 / DSM 70725 / JCM 10318 / NBRC 10182 / NRRL Y-7954 / St-0401</strain>
    </source>
</reference>
<dbReference type="FunFam" id="2.30.30.30:FF:000009">
    <property type="entry name" value="60S ribosomal protein L26"/>
    <property type="match status" value="1"/>
</dbReference>
<sequence length="261" mass="29402">MVSSSRRVQRKAHFDAPAHIRRKIMSASLNKELRSEHGEHLHGSTMAWEKRSAVRRRKGDGFVLVRGGRRVVHIRSSPLHRPFSIIQYPDKLQMSEPSHCVLSRIVLGPASTSNAGGRALEGHRRQAALRRPTRIPAVLLSAASMLDAPRAEFGPEPAANLFYFVSHMQIRSLPVRKDDEVLIVRGSQKGAEGKVTQVYRKKWVINIERIHREKANGATIPHGIHPSNVVITKLKLDEDRKKIIARKSGAKKEEDVEMKDN</sequence>
<gene>
    <name evidence="5" type="ORF">PaG_05325</name>
</gene>
<evidence type="ECO:0000259" key="4">
    <source>
        <dbReference type="SMART" id="SM00739"/>
    </source>
</evidence>
<dbReference type="EMBL" id="AWNI01000033">
    <property type="protein sequence ID" value="ETS60482.1"/>
    <property type="molecule type" value="Genomic_DNA"/>
</dbReference>
<dbReference type="NCBIfam" id="TIGR01080">
    <property type="entry name" value="rplX_A_E"/>
    <property type="match status" value="1"/>
</dbReference>
<comment type="similarity">
    <text evidence="1">Belongs to the universal ribosomal protein uL24 family.</text>
</comment>
<dbReference type="InterPro" id="IPR014722">
    <property type="entry name" value="Rib_uL2_dom2"/>
</dbReference>